<gene>
    <name evidence="1" type="ORF">BST86_03505</name>
</gene>
<evidence type="ECO:0000313" key="2">
    <source>
        <dbReference type="Proteomes" id="UP000239532"/>
    </source>
</evidence>
<dbReference type="SUPFAM" id="SSF47226">
    <property type="entry name" value="Histidine-containing phosphotransfer domain, HPT domain"/>
    <property type="match status" value="1"/>
</dbReference>
<organism evidence="1 2">
    <name type="scientific">Nonlabens agnitus</name>
    <dbReference type="NCBI Taxonomy" id="870484"/>
    <lineage>
        <taxon>Bacteria</taxon>
        <taxon>Pseudomonadati</taxon>
        <taxon>Bacteroidota</taxon>
        <taxon>Flavobacteriia</taxon>
        <taxon>Flavobacteriales</taxon>
        <taxon>Flavobacteriaceae</taxon>
        <taxon>Nonlabens</taxon>
    </lineage>
</organism>
<name>A0A2S9WRV2_9FLAO</name>
<protein>
    <submittedName>
        <fullName evidence="1">Histidine kinase</fullName>
    </submittedName>
</protein>
<accession>A0A2S9WRV2</accession>
<proteinExistence type="predicted"/>
<keyword evidence="1" id="KW-0808">Transferase</keyword>
<dbReference type="GO" id="GO:0016301">
    <property type="term" value="F:kinase activity"/>
    <property type="evidence" value="ECO:0007669"/>
    <property type="project" value="UniProtKB-KW"/>
</dbReference>
<sequence length="105" mass="11982">MEQPNRDYINELSGGDAAFEDKLILVIKTEWPDEVKEYEMNMKNSAFAKAALNVHKIKHKLGIVGLVEGYELAVQYELDLKAGNTSQKESFQIVLDRVTHFINQL</sequence>
<dbReference type="RefSeq" id="WP_105982058.1">
    <property type="nucleotide sequence ID" value="NZ_MQUC01000003.1"/>
</dbReference>
<dbReference type="EMBL" id="MQUC01000003">
    <property type="protein sequence ID" value="PRP66220.1"/>
    <property type="molecule type" value="Genomic_DNA"/>
</dbReference>
<comment type="caution">
    <text evidence="1">The sequence shown here is derived from an EMBL/GenBank/DDBJ whole genome shotgun (WGS) entry which is preliminary data.</text>
</comment>
<reference evidence="1 2" key="1">
    <citation type="submission" date="2016-11" db="EMBL/GenBank/DDBJ databases">
        <title>Trade-off between light-utilization and light-protection in marine flavobacteria.</title>
        <authorList>
            <person name="Kumagai Y."/>
        </authorList>
    </citation>
    <scope>NUCLEOTIDE SEQUENCE [LARGE SCALE GENOMIC DNA]</scope>
    <source>
        <strain evidence="1 2">JCM 17109</strain>
    </source>
</reference>
<dbReference type="AlphaFoldDB" id="A0A2S9WRV2"/>
<keyword evidence="2" id="KW-1185">Reference proteome</keyword>
<dbReference type="Proteomes" id="UP000239532">
    <property type="component" value="Unassembled WGS sequence"/>
</dbReference>
<dbReference type="Gene3D" id="1.20.120.160">
    <property type="entry name" value="HPT domain"/>
    <property type="match status" value="1"/>
</dbReference>
<dbReference type="InterPro" id="IPR036641">
    <property type="entry name" value="HPT_dom_sf"/>
</dbReference>
<dbReference type="GO" id="GO:0000160">
    <property type="term" value="P:phosphorelay signal transduction system"/>
    <property type="evidence" value="ECO:0007669"/>
    <property type="project" value="InterPro"/>
</dbReference>
<keyword evidence="1" id="KW-0418">Kinase</keyword>
<dbReference type="OrthoDB" id="1441381at2"/>
<evidence type="ECO:0000313" key="1">
    <source>
        <dbReference type="EMBL" id="PRP66220.1"/>
    </source>
</evidence>